<accession>A0A5C6E966</accession>
<keyword evidence="1" id="KW-0472">Membrane</keyword>
<dbReference type="Proteomes" id="UP000318288">
    <property type="component" value="Unassembled WGS sequence"/>
</dbReference>
<gene>
    <name evidence="2" type="ORF">Poly51_55990</name>
</gene>
<keyword evidence="1" id="KW-1133">Transmembrane helix</keyword>
<dbReference type="EMBL" id="SJPW01000008">
    <property type="protein sequence ID" value="TWU46203.1"/>
    <property type="molecule type" value="Genomic_DNA"/>
</dbReference>
<organism evidence="2 3">
    <name type="scientific">Rubripirellula tenax</name>
    <dbReference type="NCBI Taxonomy" id="2528015"/>
    <lineage>
        <taxon>Bacteria</taxon>
        <taxon>Pseudomonadati</taxon>
        <taxon>Planctomycetota</taxon>
        <taxon>Planctomycetia</taxon>
        <taxon>Pirellulales</taxon>
        <taxon>Pirellulaceae</taxon>
        <taxon>Rubripirellula</taxon>
    </lineage>
</organism>
<sequence>MNDNERFLFECRIAAYQDGGLDEAELAKFENEMRKDPEKLRLFIGVQRQTGAMIELFRNEAFQIADHDHCDDGNLSRDNIALPLSRGSDEADREHSRRYRSRNTWFTVAAVAAVILAMFTVGALAIRDELAKGLVANNGSATDPIRDDLNAKDPGLSDSAQLEALSQIEARGAIITYGSQATWSDGKTRSLRDRLVDGQRYQLVSGATRFRMAGGAIVSIGGPAEFSIADSTTIDFISGRLTARLPDKNSDLKVRAGDMEVRDLGTAFGLTMAADGKVDVAVFDGEVTARINGDINQTQGKTFGQGMGFSADIDSERLEPIPYAPEPYQDIWPLTVGINDVSDLIEFVPPGRNQSLPLLADDHKLFLVAEQLNRRIDHPLRVDLLGAGQSWPLTRENRHRLGEGRFVSSYLLIYQPDAIENRTTLSISGSISFQHEILGVAVSPSQLSKTDDIFGLPGIDYSKFDLRRLEHIPTDSGRVPADILQASEDGRELHFTLYVSSGMDHIRVLVDDGNPTTKARIVGGE</sequence>
<dbReference type="PANTHER" id="PTHR30273:SF2">
    <property type="entry name" value="PROTEIN FECR"/>
    <property type="match status" value="1"/>
</dbReference>
<dbReference type="Gene3D" id="2.60.120.1440">
    <property type="match status" value="1"/>
</dbReference>
<dbReference type="RefSeq" id="WP_146461911.1">
    <property type="nucleotide sequence ID" value="NZ_SJPW01000008.1"/>
</dbReference>
<protein>
    <submittedName>
        <fullName evidence="2">FecR protein</fullName>
    </submittedName>
</protein>
<dbReference type="AlphaFoldDB" id="A0A5C6E966"/>
<evidence type="ECO:0000313" key="2">
    <source>
        <dbReference type="EMBL" id="TWU46203.1"/>
    </source>
</evidence>
<comment type="caution">
    <text evidence="2">The sequence shown here is derived from an EMBL/GenBank/DDBJ whole genome shotgun (WGS) entry which is preliminary data.</text>
</comment>
<dbReference type="PANTHER" id="PTHR30273">
    <property type="entry name" value="PERIPLASMIC SIGNAL SENSOR AND SIGMA FACTOR ACTIVATOR FECR-RELATED"/>
    <property type="match status" value="1"/>
</dbReference>
<dbReference type="InterPro" id="IPR012373">
    <property type="entry name" value="Ferrdict_sens_TM"/>
</dbReference>
<keyword evidence="1" id="KW-0812">Transmembrane</keyword>
<keyword evidence="3" id="KW-1185">Reference proteome</keyword>
<evidence type="ECO:0000313" key="3">
    <source>
        <dbReference type="Proteomes" id="UP000318288"/>
    </source>
</evidence>
<feature type="transmembrane region" description="Helical" evidence="1">
    <location>
        <begin position="105"/>
        <end position="126"/>
    </location>
</feature>
<name>A0A5C6E966_9BACT</name>
<dbReference type="OrthoDB" id="258532at2"/>
<evidence type="ECO:0000256" key="1">
    <source>
        <dbReference type="SAM" id="Phobius"/>
    </source>
</evidence>
<reference evidence="2 3" key="1">
    <citation type="submission" date="2019-02" db="EMBL/GenBank/DDBJ databases">
        <title>Deep-cultivation of Planctomycetes and their phenomic and genomic characterization uncovers novel biology.</title>
        <authorList>
            <person name="Wiegand S."/>
            <person name="Jogler M."/>
            <person name="Boedeker C."/>
            <person name="Pinto D."/>
            <person name="Vollmers J."/>
            <person name="Rivas-Marin E."/>
            <person name="Kohn T."/>
            <person name="Peeters S.H."/>
            <person name="Heuer A."/>
            <person name="Rast P."/>
            <person name="Oberbeckmann S."/>
            <person name="Bunk B."/>
            <person name="Jeske O."/>
            <person name="Meyerdierks A."/>
            <person name="Storesund J.E."/>
            <person name="Kallscheuer N."/>
            <person name="Luecker S."/>
            <person name="Lage O.M."/>
            <person name="Pohl T."/>
            <person name="Merkel B.J."/>
            <person name="Hornburger P."/>
            <person name="Mueller R.-W."/>
            <person name="Bruemmer F."/>
            <person name="Labrenz M."/>
            <person name="Spormann A.M."/>
            <person name="Op Den Camp H."/>
            <person name="Overmann J."/>
            <person name="Amann R."/>
            <person name="Jetten M.S.M."/>
            <person name="Mascher T."/>
            <person name="Medema M.H."/>
            <person name="Devos D.P."/>
            <person name="Kaster A.-K."/>
            <person name="Ovreas L."/>
            <person name="Rohde M."/>
            <person name="Galperin M.Y."/>
            <person name="Jogler C."/>
        </authorList>
    </citation>
    <scope>NUCLEOTIDE SEQUENCE [LARGE SCALE GENOMIC DNA]</scope>
    <source>
        <strain evidence="2 3">Poly51</strain>
    </source>
</reference>
<proteinExistence type="predicted"/>
<dbReference type="GO" id="GO:0016989">
    <property type="term" value="F:sigma factor antagonist activity"/>
    <property type="evidence" value="ECO:0007669"/>
    <property type="project" value="TreeGrafter"/>
</dbReference>